<gene>
    <name evidence="2" type="ORF">BN869_000012510_1</name>
</gene>
<evidence type="ECO:0000256" key="1">
    <source>
        <dbReference type="SAM" id="MobiDB-lite"/>
    </source>
</evidence>
<evidence type="ECO:0000313" key="2">
    <source>
        <dbReference type="EMBL" id="CEO56452.1"/>
    </source>
</evidence>
<feature type="region of interest" description="Disordered" evidence="1">
    <location>
        <begin position="215"/>
        <end position="273"/>
    </location>
</feature>
<evidence type="ECO:0008006" key="3">
    <source>
        <dbReference type="Google" id="ProtNLM"/>
    </source>
</evidence>
<proteinExistence type="predicted"/>
<protein>
    <recommendedName>
        <fullName evidence="3">C2H2-type domain-containing protein</fullName>
    </recommendedName>
</protein>
<sequence>MHLLFGGAEDTEFVQWASHSSVKIIVSASGGNGWLLYTPQKRFGIPSDSGYGSSIQTSSAGMDDLASRLLPPKTSGNKPRQSDASTVITGTEGPGDDSNDIKDMTTALYHLRFESTSLPSQESTASTDFYDVQHERSVSESAASHKSVGSDQSVITKNSFRFHMKTLFGDFGDIDDFVSKYSAWLFSQINEFSNAADEAQNLLYAGPGGENYYGSVSGSGSSPNSDQANSNGTGLLLHIPGGGNRGNDNDDDGSPNQNLNSSMQQPHHSDPREFACPFYKRAHENRQCSDCSKKRFLRFSRLLEHIKRTHTLNKFQCDRCLSQFASENEYNLHVDSTMKCAIVNYDKTGQATYGVLSSRSLYRGMDPEKRWIQTYCLLFPSEGTVPSPYYEDRCHYALSWDDGHILGYIRMRFPSETESAVQQLHSVLQYPQAQAENSIMDECIRKTGEAVEDLNESRPTQPADHIAEPEILNQDNFQLSHPYHDALSWEGTSSIKGFDCGQWDPVLGKYPSKTKDGPGNICISGSPPPENAFSHVEISETCDTHLSSPSVTSSGHESSEQHQNLNHEFTLHQLAMAVQNE</sequence>
<dbReference type="AlphaFoldDB" id="A0A0B7KM02"/>
<dbReference type="Gene3D" id="3.30.160.60">
    <property type="entry name" value="Classic Zinc Finger"/>
    <property type="match status" value="1"/>
</dbReference>
<feature type="compositionally biased region" description="Polar residues" evidence="1">
    <location>
        <begin position="74"/>
        <end position="89"/>
    </location>
</feature>
<feature type="compositionally biased region" description="Polar residues" evidence="1">
    <location>
        <begin position="254"/>
        <end position="266"/>
    </location>
</feature>
<feature type="compositionally biased region" description="Polar residues" evidence="1">
    <location>
        <begin position="544"/>
        <end position="562"/>
    </location>
</feature>
<dbReference type="PANTHER" id="PTHR38166">
    <property type="entry name" value="C2H2-TYPE DOMAIN-CONTAINING PROTEIN-RELATED"/>
    <property type="match status" value="1"/>
</dbReference>
<name>A0A0B7KM02_BIOOC</name>
<feature type="region of interest" description="Disordered" evidence="1">
    <location>
        <begin position="543"/>
        <end position="562"/>
    </location>
</feature>
<feature type="compositionally biased region" description="Low complexity" evidence="1">
    <location>
        <begin position="215"/>
        <end position="225"/>
    </location>
</feature>
<dbReference type="PANTHER" id="PTHR38166:SF1">
    <property type="entry name" value="C2H2-TYPE DOMAIN-CONTAINING PROTEIN"/>
    <property type="match status" value="1"/>
</dbReference>
<accession>A0A0B7KM02</accession>
<organism evidence="2">
    <name type="scientific">Bionectria ochroleuca</name>
    <name type="common">Gliocladium roseum</name>
    <dbReference type="NCBI Taxonomy" id="29856"/>
    <lineage>
        <taxon>Eukaryota</taxon>
        <taxon>Fungi</taxon>
        <taxon>Dikarya</taxon>
        <taxon>Ascomycota</taxon>
        <taxon>Pezizomycotina</taxon>
        <taxon>Sordariomycetes</taxon>
        <taxon>Hypocreomycetidae</taxon>
        <taxon>Hypocreales</taxon>
        <taxon>Bionectriaceae</taxon>
        <taxon>Clonostachys</taxon>
    </lineage>
</organism>
<dbReference type="EMBL" id="CDPU01000067">
    <property type="protein sequence ID" value="CEO56452.1"/>
    <property type="molecule type" value="Genomic_DNA"/>
</dbReference>
<reference evidence="2" key="1">
    <citation type="submission" date="2015-01" db="EMBL/GenBank/DDBJ databases">
        <authorList>
            <person name="Durling Mikael"/>
        </authorList>
    </citation>
    <scope>NUCLEOTIDE SEQUENCE</scope>
</reference>
<feature type="region of interest" description="Disordered" evidence="1">
    <location>
        <begin position="65"/>
        <end position="101"/>
    </location>
</feature>